<proteinExistence type="inferred from homology"/>
<name>A0AAD6LXE1_9ROSI</name>
<dbReference type="PROSITE" id="PS51375">
    <property type="entry name" value="PPR"/>
    <property type="match status" value="9"/>
</dbReference>
<dbReference type="Proteomes" id="UP001164929">
    <property type="component" value="Chromosome 13"/>
</dbReference>
<dbReference type="EMBL" id="JAQIZT010000013">
    <property type="protein sequence ID" value="KAJ6974785.1"/>
    <property type="molecule type" value="Genomic_DNA"/>
</dbReference>
<evidence type="ECO:0000256" key="3">
    <source>
        <dbReference type="PROSITE-ProRule" id="PRU00708"/>
    </source>
</evidence>
<feature type="repeat" description="PPR" evidence="3">
    <location>
        <begin position="561"/>
        <end position="595"/>
    </location>
</feature>
<keyword evidence="5" id="KW-1185">Reference proteome</keyword>
<dbReference type="PANTHER" id="PTHR47447">
    <property type="entry name" value="OS03G0856100 PROTEIN"/>
    <property type="match status" value="1"/>
</dbReference>
<feature type="repeat" description="PPR" evidence="3">
    <location>
        <begin position="771"/>
        <end position="805"/>
    </location>
</feature>
<organism evidence="4 5">
    <name type="scientific">Populus alba x Populus x berolinensis</name>
    <dbReference type="NCBI Taxonomy" id="444605"/>
    <lineage>
        <taxon>Eukaryota</taxon>
        <taxon>Viridiplantae</taxon>
        <taxon>Streptophyta</taxon>
        <taxon>Embryophyta</taxon>
        <taxon>Tracheophyta</taxon>
        <taxon>Spermatophyta</taxon>
        <taxon>Magnoliopsida</taxon>
        <taxon>eudicotyledons</taxon>
        <taxon>Gunneridae</taxon>
        <taxon>Pentapetalae</taxon>
        <taxon>rosids</taxon>
        <taxon>fabids</taxon>
        <taxon>Malpighiales</taxon>
        <taxon>Salicaceae</taxon>
        <taxon>Saliceae</taxon>
        <taxon>Populus</taxon>
    </lineage>
</organism>
<feature type="repeat" description="PPR" evidence="3">
    <location>
        <begin position="631"/>
        <end position="665"/>
    </location>
</feature>
<feature type="repeat" description="PPR" evidence="3">
    <location>
        <begin position="701"/>
        <end position="735"/>
    </location>
</feature>
<dbReference type="InterPro" id="IPR002088">
    <property type="entry name" value="Prenyl_trans_a"/>
</dbReference>
<dbReference type="NCBIfam" id="TIGR00756">
    <property type="entry name" value="PPR"/>
    <property type="match status" value="8"/>
</dbReference>
<dbReference type="InterPro" id="IPR002885">
    <property type="entry name" value="PPR_rpt"/>
</dbReference>
<accession>A0AAD6LXE1</accession>
<dbReference type="Gene3D" id="1.25.40.10">
    <property type="entry name" value="Tetratricopeptide repeat domain"/>
    <property type="match status" value="4"/>
</dbReference>
<feature type="repeat" description="PPR" evidence="3">
    <location>
        <begin position="596"/>
        <end position="630"/>
    </location>
</feature>
<gene>
    <name evidence="4" type="ORF">NC653_030810</name>
</gene>
<evidence type="ECO:0000313" key="5">
    <source>
        <dbReference type="Proteomes" id="UP001164929"/>
    </source>
</evidence>
<keyword evidence="2" id="KW-0677">Repeat</keyword>
<dbReference type="Gene3D" id="1.25.40.120">
    <property type="entry name" value="Protein prenylyltransferase"/>
    <property type="match status" value="1"/>
</dbReference>
<evidence type="ECO:0000256" key="1">
    <source>
        <dbReference type="ARBA" id="ARBA00007626"/>
    </source>
</evidence>
<feature type="repeat" description="PPR" evidence="3">
    <location>
        <begin position="736"/>
        <end position="770"/>
    </location>
</feature>
<comment type="caution">
    <text evidence="4">The sequence shown here is derived from an EMBL/GenBank/DDBJ whole genome shotgun (WGS) entry which is preliminary data.</text>
</comment>
<comment type="similarity">
    <text evidence="1">Belongs to the PPR family. P subfamily.</text>
</comment>
<dbReference type="PANTHER" id="PTHR47447:SF28">
    <property type="entry name" value="PENTACOTRIPEPTIDE-REPEAT REGION OF PRORP DOMAIN-CONTAINING PROTEIN"/>
    <property type="match status" value="1"/>
</dbReference>
<dbReference type="Pfam" id="PF01239">
    <property type="entry name" value="PPTA"/>
    <property type="match status" value="2"/>
</dbReference>
<dbReference type="FunFam" id="1.25.40.10:FF:001568">
    <property type="entry name" value="Pentatricopeptide repeat-containing protein At1g09900"/>
    <property type="match status" value="1"/>
</dbReference>
<reference evidence="4" key="1">
    <citation type="journal article" date="2023" name="Mol. Ecol. Resour.">
        <title>Chromosome-level genome assembly of a triploid poplar Populus alba 'Berolinensis'.</title>
        <authorList>
            <person name="Chen S."/>
            <person name="Yu Y."/>
            <person name="Wang X."/>
            <person name="Wang S."/>
            <person name="Zhang T."/>
            <person name="Zhou Y."/>
            <person name="He R."/>
            <person name="Meng N."/>
            <person name="Wang Y."/>
            <person name="Liu W."/>
            <person name="Liu Z."/>
            <person name="Liu J."/>
            <person name="Guo Q."/>
            <person name="Huang H."/>
            <person name="Sederoff R.R."/>
            <person name="Wang G."/>
            <person name="Qu G."/>
            <person name="Chen S."/>
        </authorList>
    </citation>
    <scope>NUCLEOTIDE SEQUENCE</scope>
    <source>
        <strain evidence="4">SC-2020</strain>
    </source>
</reference>
<evidence type="ECO:0000256" key="2">
    <source>
        <dbReference type="ARBA" id="ARBA00022737"/>
    </source>
</evidence>
<dbReference type="Pfam" id="PF13041">
    <property type="entry name" value="PPR_2"/>
    <property type="match status" value="4"/>
</dbReference>
<sequence>MSYNNRDQSFPVNSAEMKEESMILKGNSLSLLNEFELILESDPLIDEVGFIHPSQFVTLNKEASSSLEHEDANFWSRDHKLAISTDVLLPLYKAVKDVFLHAISQYKRHENLSDASWDEGNLESEVMKHSKALLLLSCDFGTAWNFRKLIVSKKQHILIFLDELFLSALVLSYSPKSEQAWCHRRWVIKMIAGKCSTMQDIVGKESELVEKIAERSKMNYRAWNHRCWLVSYMTTEQVLHELKKSRNWAGLHVADNSCFHYRTRLMLRVREDHCHKLEDGTSDGNDEIYRIWQEELDWNEALIKCYVGREALWLHRRFLSLSWIRHFITNLGDTSNYHVCKSSINADIGIFMDNELHLANSCSTIPDNEFEDFQAQAIYSATYILWLTKLISHNYSFPFTSKHLKPSLLSLQSNVVSCINPNHNATIHHLGNQPKVRSVLPETRPALALSYDFEETHLMRLLNRSCKAGKYSESLYFLECMVAKDYQPDPTLITYTILIEAYILEGGIDEALKLLDEMLSRGLEPDTFTYNVITRGLCKEGKVDRAFEFVRTLNSRGCKPDVITYNILLRALLNQGKWDEGEKWMSEIFSRGCEPNVVTYSILISSLCRDGKIEESVNLVKVMKEKGLTPDAYCYDPLIAAFCREGKLDMAIEFLDCMISDGFLPDIVNYNTIMAALCKNGNGDHAVEIFGKLDEVGCPPNVSSYNTMLSALWSSGDRYRGLGMISQMLSKGIDPDVITYNSLISCLCRDGMVDEAIGLLADMLSGRFQPNIVSYKIVLLGLCKAHRIDDAIEVLAAMIENGCQPNEATYTLLIEGIGFSGSRAQAMELANSLYIMKAISEDSFRRLNKTFPLLDGIFTECAGYKLKHLFFELVPDFSYYPVRRKLDRFLVWGD</sequence>
<dbReference type="PROSITE" id="PS51147">
    <property type="entry name" value="PFTA"/>
    <property type="match status" value="1"/>
</dbReference>
<dbReference type="SUPFAM" id="SSF81901">
    <property type="entry name" value="HCP-like"/>
    <property type="match status" value="1"/>
</dbReference>
<feature type="repeat" description="PPR" evidence="3">
    <location>
        <begin position="666"/>
        <end position="700"/>
    </location>
</feature>
<dbReference type="InterPro" id="IPR011990">
    <property type="entry name" value="TPR-like_helical_dom_sf"/>
</dbReference>
<dbReference type="Pfam" id="PF12854">
    <property type="entry name" value="PPR_1"/>
    <property type="match status" value="1"/>
</dbReference>
<dbReference type="AlphaFoldDB" id="A0AAD6LXE1"/>
<feature type="repeat" description="PPR" evidence="3">
    <location>
        <begin position="526"/>
        <end position="560"/>
    </location>
</feature>
<dbReference type="SUPFAM" id="SSF48439">
    <property type="entry name" value="Protein prenylyltransferase"/>
    <property type="match status" value="1"/>
</dbReference>
<evidence type="ECO:0000313" key="4">
    <source>
        <dbReference type="EMBL" id="KAJ6974785.1"/>
    </source>
</evidence>
<feature type="repeat" description="PPR" evidence="3">
    <location>
        <begin position="491"/>
        <end position="525"/>
    </location>
</feature>
<protein>
    <submittedName>
        <fullName evidence="4">Uncharacterized protein</fullName>
    </submittedName>
</protein>
<dbReference type="GO" id="GO:0008318">
    <property type="term" value="F:protein prenyltransferase activity"/>
    <property type="evidence" value="ECO:0007669"/>
    <property type="project" value="InterPro"/>
</dbReference>